<protein>
    <recommendedName>
        <fullName evidence="3">Holin</fullName>
    </recommendedName>
</protein>
<evidence type="ECO:0000313" key="2">
    <source>
        <dbReference type="Proteomes" id="UP000578449"/>
    </source>
</evidence>
<name>A0A840NUR9_9ACTN</name>
<dbReference type="EMBL" id="JACHGN010000001">
    <property type="protein sequence ID" value="MBB5130549.1"/>
    <property type="molecule type" value="Genomic_DNA"/>
</dbReference>
<comment type="caution">
    <text evidence="1">The sequence shown here is derived from an EMBL/GenBank/DDBJ whole genome shotgun (WGS) entry which is preliminary data.</text>
</comment>
<sequence>MKIGKYWKSILATTGAVVVAGEAVVSDGVITGNEWVNLVIALATAVGVYLVPNTEGGEAARTRGYQGQHGDRF</sequence>
<dbReference type="RefSeq" id="WP_185047423.1">
    <property type="nucleotide sequence ID" value="NZ_BAABIX010000006.1"/>
</dbReference>
<accession>A0A840NUR9</accession>
<keyword evidence="2" id="KW-1185">Reference proteome</keyword>
<dbReference type="AlphaFoldDB" id="A0A840NUR9"/>
<gene>
    <name evidence="1" type="ORF">HNP84_000237</name>
</gene>
<proteinExistence type="predicted"/>
<evidence type="ECO:0008006" key="3">
    <source>
        <dbReference type="Google" id="ProtNLM"/>
    </source>
</evidence>
<dbReference type="Proteomes" id="UP000578449">
    <property type="component" value="Unassembled WGS sequence"/>
</dbReference>
<evidence type="ECO:0000313" key="1">
    <source>
        <dbReference type="EMBL" id="MBB5130549.1"/>
    </source>
</evidence>
<reference evidence="1 2" key="1">
    <citation type="submission" date="2020-08" db="EMBL/GenBank/DDBJ databases">
        <title>Genomic Encyclopedia of Type Strains, Phase IV (KMG-IV): sequencing the most valuable type-strain genomes for metagenomic binning, comparative biology and taxonomic classification.</title>
        <authorList>
            <person name="Goeker M."/>
        </authorList>
    </citation>
    <scope>NUCLEOTIDE SEQUENCE [LARGE SCALE GENOMIC DNA]</scope>
    <source>
        <strain evidence="1 2">DSM 45615</strain>
    </source>
</reference>
<organism evidence="1 2">
    <name type="scientific">Thermocatellispora tengchongensis</name>
    <dbReference type="NCBI Taxonomy" id="1073253"/>
    <lineage>
        <taxon>Bacteria</taxon>
        <taxon>Bacillati</taxon>
        <taxon>Actinomycetota</taxon>
        <taxon>Actinomycetes</taxon>
        <taxon>Streptosporangiales</taxon>
        <taxon>Streptosporangiaceae</taxon>
        <taxon>Thermocatellispora</taxon>
    </lineage>
</organism>